<dbReference type="Pfam" id="PF07992">
    <property type="entry name" value="Pyr_redox_2"/>
    <property type="match status" value="1"/>
</dbReference>
<dbReference type="PROSITE" id="PS00198">
    <property type="entry name" value="4FE4S_FER_1"/>
    <property type="match status" value="1"/>
</dbReference>
<dbReference type="PANTHER" id="PTHR42783">
    <property type="entry name" value="GLUTAMATE SYNTHASE [NADPH] SMALL CHAIN"/>
    <property type="match status" value="1"/>
</dbReference>
<dbReference type="InterPro" id="IPR009051">
    <property type="entry name" value="Helical_ferredxn"/>
</dbReference>
<dbReference type="InterPro" id="IPR017896">
    <property type="entry name" value="4Fe4S_Fe-S-bd"/>
</dbReference>
<evidence type="ECO:0000313" key="6">
    <source>
        <dbReference type="Proteomes" id="UP001501510"/>
    </source>
</evidence>
<dbReference type="PRINTS" id="PR00469">
    <property type="entry name" value="PNDRDTASEII"/>
</dbReference>
<proteinExistence type="predicted"/>
<dbReference type="EMBL" id="BAAACG010000019">
    <property type="protein sequence ID" value="GAA0747069.1"/>
    <property type="molecule type" value="Genomic_DNA"/>
</dbReference>
<feature type="domain" description="4Fe-4S ferredoxin-type" evidence="4">
    <location>
        <begin position="909"/>
        <end position="938"/>
    </location>
</feature>
<evidence type="ECO:0000256" key="2">
    <source>
        <dbReference type="ARBA" id="ARBA00023004"/>
    </source>
</evidence>
<dbReference type="PRINTS" id="PR00368">
    <property type="entry name" value="FADPNR"/>
</dbReference>
<name>A0ABP3V3U0_9CLOT</name>
<dbReference type="SUPFAM" id="SSF51395">
    <property type="entry name" value="FMN-linked oxidoreductases"/>
    <property type="match status" value="1"/>
</dbReference>
<protein>
    <submittedName>
        <fullName evidence="5">Selenate reductase subunit YgfK</fullName>
    </submittedName>
</protein>
<dbReference type="SUPFAM" id="SSF46548">
    <property type="entry name" value="alpha-helical ferredoxin"/>
    <property type="match status" value="2"/>
</dbReference>
<keyword evidence="1" id="KW-0479">Metal-binding</keyword>
<accession>A0ABP3V3U0</accession>
<evidence type="ECO:0000256" key="3">
    <source>
        <dbReference type="ARBA" id="ARBA00023014"/>
    </source>
</evidence>
<evidence type="ECO:0000259" key="4">
    <source>
        <dbReference type="PROSITE" id="PS51379"/>
    </source>
</evidence>
<dbReference type="InterPro" id="IPR023753">
    <property type="entry name" value="FAD/NAD-binding_dom"/>
</dbReference>
<dbReference type="SUPFAM" id="SSF51971">
    <property type="entry name" value="Nucleotide-binding domain"/>
    <property type="match status" value="1"/>
</dbReference>
<keyword evidence="3" id="KW-0411">Iron-sulfur</keyword>
<dbReference type="Proteomes" id="UP001501510">
    <property type="component" value="Unassembled WGS sequence"/>
</dbReference>
<sequence>MSDRMRTIPFQKMITWIKRELKEKGSIFGIHKNKFYKNDSNKYIELFGQKMSSPLGPAAGPNSQLTQNIIASYLEGSRFIELKTVQVLDGEDVPVAKPCIHAEDECYNVEWSTELTVPQAFDEYIKAWFLLHVLMKELNLSEERDFMFNMSVGYDLKGIKSPKVDAYIEGMRDASKTKIWNHCKEVLISNMDSFSNFTKKDLDKISSKVCPSITLSTLHGCPPEEIEKIGNYLLKEKNLHTFIKMNPTLLGEKFVKDTFNKMGYDYIELNPNHFIKDLKYKDGVSMIKRLKDTAKKMNLQMGVKLTNTLPVKIVNGELNGEEMYMSGRSLFPLTISLGSKLASEFNGDLQISYSGGADFFNVEKIFKVGIQPVTFATTILKPGGYERITQMAKKVEKYLNGSFKGINIEGINDLAESSFKDKYHLKDLRPVKSRKLSLDLPIYDCAIAPCTIGCPINQQIPEYVALVGEKKYEEAFKIIAKDNTSPAITATICNHNCQYKCTRLDYDESVSIRDMKKIAVLNAEDKYIEDIKKSNIKSNKKVAVIGAGPAGLSAALFLRRNGVEVTVMDKREKPYGIVEYVIPEFRISSDMIKKDFELVKNQGVKFKFGIDENIDIDRLKKEYDYVVLATGAWKKGNVRLQEGKEKIVDAISFLEKHKQSNGDMDLGKNICIIGGGDVAMDAARAAKRTSNAENVSIVYRRTKKYMPASGEEIELALKEGIVLKELLSPKSIKDCNLVCEEMKLGEKDLSGRRKPIGTGSIVEIKADTVIFAVGQKIDSDLLTKNKIELDQRGFAKINKNCETTTPNVYVVGDMKKGPATIVKGIADGKLVCKDILSKEGLSNDFEKKVLPVDEKRIYKRKGILKSPLCSEEESERCLSCKNICEICVDVCPNRANMVINVEGDFKSSHQIVHIDGMCNECGNCGVFCPYKGNPYKDKITLFWSEKDFQNSKNRGFLVLDKDKGLCKVRKEDGEVVYYVIGRDKVISDEMESIIKTFINKYDYML</sequence>
<gene>
    <name evidence="5" type="primary">ygfK</name>
    <name evidence="5" type="ORF">GCM10008906_35570</name>
</gene>
<dbReference type="InterPro" id="IPR036188">
    <property type="entry name" value="FAD/NAD-bd_sf"/>
</dbReference>
<organism evidence="5 6">
    <name type="scientific">Clostridium oceanicum</name>
    <dbReference type="NCBI Taxonomy" id="1543"/>
    <lineage>
        <taxon>Bacteria</taxon>
        <taxon>Bacillati</taxon>
        <taxon>Bacillota</taxon>
        <taxon>Clostridia</taxon>
        <taxon>Eubacteriales</taxon>
        <taxon>Clostridiaceae</taxon>
        <taxon>Clostridium</taxon>
    </lineage>
</organism>
<comment type="caution">
    <text evidence="5">The sequence shown here is derived from an EMBL/GenBank/DDBJ whole genome shotgun (WGS) entry which is preliminary data.</text>
</comment>
<dbReference type="RefSeq" id="WP_343763902.1">
    <property type="nucleotide sequence ID" value="NZ_BAAACG010000019.1"/>
</dbReference>
<evidence type="ECO:0000256" key="1">
    <source>
        <dbReference type="ARBA" id="ARBA00022723"/>
    </source>
</evidence>
<dbReference type="InterPro" id="IPR017701">
    <property type="entry name" value="Se_rdtase_YgfK"/>
</dbReference>
<dbReference type="NCBIfam" id="TIGR03315">
    <property type="entry name" value="Se_ygfK"/>
    <property type="match status" value="1"/>
</dbReference>
<dbReference type="SUPFAM" id="SSF51905">
    <property type="entry name" value="FAD/NAD(P)-binding domain"/>
    <property type="match status" value="1"/>
</dbReference>
<dbReference type="InterPro" id="IPR028261">
    <property type="entry name" value="DPD_II"/>
</dbReference>
<keyword evidence="6" id="KW-1185">Reference proteome</keyword>
<reference evidence="6" key="1">
    <citation type="journal article" date="2019" name="Int. J. Syst. Evol. Microbiol.">
        <title>The Global Catalogue of Microorganisms (GCM) 10K type strain sequencing project: providing services to taxonomists for standard genome sequencing and annotation.</title>
        <authorList>
            <consortium name="The Broad Institute Genomics Platform"/>
            <consortium name="The Broad Institute Genome Sequencing Center for Infectious Disease"/>
            <person name="Wu L."/>
            <person name="Ma J."/>
        </authorList>
    </citation>
    <scope>NUCLEOTIDE SEQUENCE [LARGE SCALE GENOMIC DNA]</scope>
    <source>
        <strain evidence="6">JCM 1407</strain>
    </source>
</reference>
<evidence type="ECO:0000313" key="5">
    <source>
        <dbReference type="EMBL" id="GAA0747069.1"/>
    </source>
</evidence>
<keyword evidence="2" id="KW-0408">Iron</keyword>
<dbReference type="InterPro" id="IPR017900">
    <property type="entry name" value="4Fe4S_Fe_S_CS"/>
</dbReference>
<dbReference type="PROSITE" id="PS51379">
    <property type="entry name" value="4FE4S_FER_2"/>
    <property type="match status" value="1"/>
</dbReference>
<dbReference type="Gene3D" id="3.50.50.60">
    <property type="entry name" value="FAD/NAD(P)-binding domain"/>
    <property type="match status" value="2"/>
</dbReference>
<dbReference type="Gene3D" id="1.10.1060.10">
    <property type="entry name" value="Alpha-helical ferredoxin"/>
    <property type="match status" value="1"/>
</dbReference>
<dbReference type="PANTHER" id="PTHR42783:SF3">
    <property type="entry name" value="GLUTAMATE SYNTHASE [NADPH] SMALL CHAIN-RELATED"/>
    <property type="match status" value="1"/>
</dbReference>
<dbReference type="Pfam" id="PF14691">
    <property type="entry name" value="Fer4_20"/>
    <property type="match status" value="1"/>
</dbReference>